<name>A0A645H2Q8_9ZZZZ</name>
<accession>A0A645H2Q8</accession>
<gene>
    <name evidence="1" type="ORF">SDC9_180793</name>
</gene>
<protein>
    <submittedName>
        <fullName evidence="1">Uncharacterized protein</fullName>
    </submittedName>
</protein>
<comment type="caution">
    <text evidence="1">The sequence shown here is derived from an EMBL/GenBank/DDBJ whole genome shotgun (WGS) entry which is preliminary data.</text>
</comment>
<proteinExistence type="predicted"/>
<evidence type="ECO:0000313" key="1">
    <source>
        <dbReference type="EMBL" id="MPN33308.1"/>
    </source>
</evidence>
<dbReference type="AlphaFoldDB" id="A0A645H2Q8"/>
<sequence>MFVITQDHRADRVALEVERHAEGVARHLDHFTRHHVGQTMNADDAVGDGHDRALSAQFARRTEVLDLGFNQFADFAWIQLHVCSPNREVPIILSS</sequence>
<organism evidence="1">
    <name type="scientific">bioreactor metagenome</name>
    <dbReference type="NCBI Taxonomy" id="1076179"/>
    <lineage>
        <taxon>unclassified sequences</taxon>
        <taxon>metagenomes</taxon>
        <taxon>ecological metagenomes</taxon>
    </lineage>
</organism>
<reference evidence="1" key="1">
    <citation type="submission" date="2019-08" db="EMBL/GenBank/DDBJ databases">
        <authorList>
            <person name="Kucharzyk K."/>
            <person name="Murdoch R.W."/>
            <person name="Higgins S."/>
            <person name="Loffler F."/>
        </authorList>
    </citation>
    <scope>NUCLEOTIDE SEQUENCE</scope>
</reference>
<dbReference type="EMBL" id="VSSQ01085742">
    <property type="protein sequence ID" value="MPN33308.1"/>
    <property type="molecule type" value="Genomic_DNA"/>
</dbReference>